<evidence type="ECO:0000313" key="2">
    <source>
        <dbReference type="EMBL" id="KAK8886944.1"/>
    </source>
</evidence>
<organism evidence="2 3">
    <name type="scientific">Tritrichomonas musculus</name>
    <dbReference type="NCBI Taxonomy" id="1915356"/>
    <lineage>
        <taxon>Eukaryota</taxon>
        <taxon>Metamonada</taxon>
        <taxon>Parabasalia</taxon>
        <taxon>Tritrichomonadida</taxon>
        <taxon>Tritrichomonadidae</taxon>
        <taxon>Tritrichomonas</taxon>
    </lineage>
</organism>
<evidence type="ECO:0000256" key="1">
    <source>
        <dbReference type="SAM" id="MobiDB-lite"/>
    </source>
</evidence>
<dbReference type="Proteomes" id="UP001470230">
    <property type="component" value="Unassembled WGS sequence"/>
</dbReference>
<sequence>MNDEENIPKTLDELRAKINTCLEDPKISVSTIYTTYSQPYSQINGSFQDFLTNTDELLSLPPNVYKIRKIIFHIFLLLDIYHQDLISDPLPEKEFQNVLTLIRIISPLAMALQETTLQKFFSELEIVHGNTYPLTISKFRDLIGIAIKEPSFKAIDDENDQNQVTRKHYKDAIQEIPKAKEEKPKQKENYSVLPHQSSFINRSVHVRVKKPKHRPNEKH</sequence>
<gene>
    <name evidence="2" type="ORF">M9Y10_037979</name>
</gene>
<evidence type="ECO:0000313" key="3">
    <source>
        <dbReference type="Proteomes" id="UP001470230"/>
    </source>
</evidence>
<keyword evidence="3" id="KW-1185">Reference proteome</keyword>
<accession>A0ABR2K7B5</accession>
<protein>
    <submittedName>
        <fullName evidence="2">Uncharacterized protein</fullName>
    </submittedName>
</protein>
<feature type="region of interest" description="Disordered" evidence="1">
    <location>
        <begin position="175"/>
        <end position="219"/>
    </location>
</feature>
<feature type="compositionally biased region" description="Basic and acidic residues" evidence="1">
    <location>
        <begin position="175"/>
        <end position="188"/>
    </location>
</feature>
<reference evidence="2 3" key="1">
    <citation type="submission" date="2024-04" db="EMBL/GenBank/DDBJ databases">
        <title>Tritrichomonas musculus Genome.</title>
        <authorList>
            <person name="Alves-Ferreira E."/>
            <person name="Grigg M."/>
            <person name="Lorenzi H."/>
            <person name="Galac M."/>
        </authorList>
    </citation>
    <scope>NUCLEOTIDE SEQUENCE [LARGE SCALE GENOMIC DNA]</scope>
    <source>
        <strain evidence="2 3">EAF2021</strain>
    </source>
</reference>
<proteinExistence type="predicted"/>
<dbReference type="EMBL" id="JAPFFF010000006">
    <property type="protein sequence ID" value="KAK8886944.1"/>
    <property type="molecule type" value="Genomic_DNA"/>
</dbReference>
<feature type="compositionally biased region" description="Basic residues" evidence="1">
    <location>
        <begin position="204"/>
        <end position="219"/>
    </location>
</feature>
<comment type="caution">
    <text evidence="2">The sequence shown here is derived from an EMBL/GenBank/DDBJ whole genome shotgun (WGS) entry which is preliminary data.</text>
</comment>
<name>A0ABR2K7B5_9EUKA</name>